<dbReference type="EMBL" id="BART01033113">
    <property type="protein sequence ID" value="GAH17353.1"/>
    <property type="molecule type" value="Genomic_DNA"/>
</dbReference>
<name>X1F988_9ZZZZ</name>
<evidence type="ECO:0000256" key="1">
    <source>
        <dbReference type="SAM" id="Phobius"/>
    </source>
</evidence>
<feature type="transmembrane region" description="Helical" evidence="1">
    <location>
        <begin position="210"/>
        <end position="230"/>
    </location>
</feature>
<feature type="non-terminal residue" evidence="2">
    <location>
        <position position="1"/>
    </location>
</feature>
<protein>
    <submittedName>
        <fullName evidence="2">Uncharacterized protein</fullName>
    </submittedName>
</protein>
<sequence>VEQEQAHEADLFIYYDHGSETGLVAQGGLGYMVDMWNVDLLKGADVYTMCCSAAADLGKTAFRKGVKTWWGYDRPFSFILEMEDTFCKLANLGMKIKRGSDCSWCEAAVQVRLAYDDEIKTLQDNNGNPWAIISLVNDRDCLVVWCEANPPDTDCTFRGMGIKIFGMAGHKITRLFALASAMGLIGYGVALHDFSHQVWELKGTPISLEGGYVGFLIMFLANMIAMNEYIKSLR</sequence>
<organism evidence="2">
    <name type="scientific">marine sediment metagenome</name>
    <dbReference type="NCBI Taxonomy" id="412755"/>
    <lineage>
        <taxon>unclassified sequences</taxon>
        <taxon>metagenomes</taxon>
        <taxon>ecological metagenomes</taxon>
    </lineage>
</organism>
<proteinExistence type="predicted"/>
<comment type="caution">
    <text evidence="2">The sequence shown here is derived from an EMBL/GenBank/DDBJ whole genome shotgun (WGS) entry which is preliminary data.</text>
</comment>
<keyword evidence="1" id="KW-0472">Membrane</keyword>
<accession>X1F988</accession>
<keyword evidence="1" id="KW-1133">Transmembrane helix</keyword>
<evidence type="ECO:0000313" key="2">
    <source>
        <dbReference type="EMBL" id="GAH17353.1"/>
    </source>
</evidence>
<keyword evidence="1" id="KW-0812">Transmembrane</keyword>
<feature type="transmembrane region" description="Helical" evidence="1">
    <location>
        <begin position="172"/>
        <end position="190"/>
    </location>
</feature>
<dbReference type="AlphaFoldDB" id="X1F988"/>
<reference evidence="2" key="1">
    <citation type="journal article" date="2014" name="Front. Microbiol.">
        <title>High frequency of phylogenetically diverse reductive dehalogenase-homologous genes in deep subseafloor sedimentary metagenomes.</title>
        <authorList>
            <person name="Kawai M."/>
            <person name="Futagami T."/>
            <person name="Toyoda A."/>
            <person name="Takaki Y."/>
            <person name="Nishi S."/>
            <person name="Hori S."/>
            <person name="Arai W."/>
            <person name="Tsubouchi T."/>
            <person name="Morono Y."/>
            <person name="Uchiyama I."/>
            <person name="Ito T."/>
            <person name="Fujiyama A."/>
            <person name="Inagaki F."/>
            <person name="Takami H."/>
        </authorList>
    </citation>
    <scope>NUCLEOTIDE SEQUENCE</scope>
    <source>
        <strain evidence="2">Expedition CK06-06</strain>
    </source>
</reference>
<gene>
    <name evidence="2" type="ORF">S01H4_57015</name>
</gene>